<feature type="domain" description="CadC C-terminal" evidence="1">
    <location>
        <begin position="1"/>
        <end position="87"/>
    </location>
</feature>
<gene>
    <name evidence="2" type="ORF">EIMP300_88700</name>
</gene>
<name>A0A8S0G6Q2_ECOLX</name>
<dbReference type="Pfam" id="PF18500">
    <property type="entry name" value="CadC_C1"/>
    <property type="match status" value="1"/>
</dbReference>
<dbReference type="InterPro" id="IPR040970">
    <property type="entry name" value="CadC_C1"/>
</dbReference>
<dbReference type="Gene3D" id="3.40.50.11830">
    <property type="match status" value="1"/>
</dbReference>
<dbReference type="InterPro" id="IPR011990">
    <property type="entry name" value="TPR-like_helical_dom_sf"/>
</dbReference>
<protein>
    <recommendedName>
        <fullName evidence="1">CadC C-terminal domain-containing protein</fullName>
    </recommendedName>
</protein>
<proteinExistence type="predicted"/>
<evidence type="ECO:0000313" key="2">
    <source>
        <dbReference type="EMBL" id="BBU87470.1"/>
    </source>
</evidence>
<evidence type="ECO:0000313" key="3">
    <source>
        <dbReference type="Proteomes" id="UP000467488"/>
    </source>
</evidence>
<evidence type="ECO:0000259" key="1">
    <source>
        <dbReference type="Pfam" id="PF18500"/>
    </source>
</evidence>
<dbReference type="Proteomes" id="UP000467488">
    <property type="component" value="Chromosome"/>
</dbReference>
<accession>A0A8S0G6Q2</accession>
<dbReference type="AlphaFoldDB" id="A0A8S0G6Q2"/>
<organism evidence="2 3">
    <name type="scientific">Escherichia coli</name>
    <dbReference type="NCBI Taxonomy" id="562"/>
    <lineage>
        <taxon>Bacteria</taxon>
        <taxon>Pseudomonadati</taxon>
        <taxon>Pseudomonadota</taxon>
        <taxon>Gammaproteobacteria</taxon>
        <taxon>Enterobacterales</taxon>
        <taxon>Enterobacteriaceae</taxon>
        <taxon>Escherichia</taxon>
    </lineage>
</organism>
<reference evidence="2 3" key="1">
    <citation type="submission" date="2020-01" db="EMBL/GenBank/DDBJ databases">
        <title>Dynamics of blaIMP-6 dissemination in carbapenem resistant Enterobacteriacea isolated from regional surveillance in Osaka, Japan.</title>
        <authorList>
            <person name="Abe R."/>
            <person name="Akeda Y."/>
            <person name="Sugawara Y."/>
            <person name="Yamamoto N."/>
            <person name="Tomono K."/>
            <person name="Takeuchi D."/>
            <person name="Kawahara R."/>
            <person name="Hamada S."/>
        </authorList>
    </citation>
    <scope>NUCLEOTIDE SEQUENCE [LARGE SCALE GENOMIC DNA]</scope>
    <source>
        <strain evidence="2 3">E300</strain>
    </source>
</reference>
<dbReference type="EMBL" id="AP022360">
    <property type="protein sequence ID" value="BBU87470.1"/>
    <property type="molecule type" value="Genomic_DNA"/>
</dbReference>
<dbReference type="Gene3D" id="1.25.40.10">
    <property type="entry name" value="Tetratricopeptide repeat domain"/>
    <property type="match status" value="1"/>
</dbReference>
<sequence>MVHDKINYNIDEPSSSGKTLSIAFVNQRQYRAQQCFMSVKLVDNADGSTMLDKRYVITNGNQLAIQNDLLQSLSKALNQPWPQRMQEMLQQILPHRGALLTNFYQAHDYLLHGDDKSLDRASELLGEIVQSSPEFTYARAEKALVDIVRHSQHPLDEKQLAALKGTQK</sequence>